<dbReference type="AlphaFoldDB" id="A0A210PXA2"/>
<dbReference type="PANTHER" id="PTHR35270">
    <property type="entry name" value="FUSELESS, ISOFORM A"/>
    <property type="match status" value="1"/>
</dbReference>
<dbReference type="Pfam" id="PF15993">
    <property type="entry name" value="Fuseless"/>
    <property type="match status" value="1"/>
</dbReference>
<dbReference type="InterPro" id="IPR032751">
    <property type="entry name" value="Fuseless"/>
</dbReference>
<dbReference type="Proteomes" id="UP000242188">
    <property type="component" value="Unassembled WGS sequence"/>
</dbReference>
<feature type="transmembrane region" description="Helical" evidence="1">
    <location>
        <begin position="90"/>
        <end position="106"/>
    </location>
</feature>
<keyword evidence="1" id="KW-1133">Transmembrane helix</keyword>
<evidence type="ECO:0008006" key="4">
    <source>
        <dbReference type="Google" id="ProtNLM"/>
    </source>
</evidence>
<feature type="transmembrane region" description="Helical" evidence="1">
    <location>
        <begin position="118"/>
        <end position="140"/>
    </location>
</feature>
<feature type="transmembrane region" description="Helical" evidence="1">
    <location>
        <begin position="212"/>
        <end position="231"/>
    </location>
</feature>
<keyword evidence="3" id="KW-1185">Reference proteome</keyword>
<keyword evidence="1" id="KW-0812">Transmembrane</keyword>
<feature type="transmembrane region" description="Helical" evidence="1">
    <location>
        <begin position="252"/>
        <end position="270"/>
    </location>
</feature>
<protein>
    <recommendedName>
        <fullName evidence="4">Fuseless</fullName>
    </recommendedName>
</protein>
<feature type="transmembrane region" description="Helical" evidence="1">
    <location>
        <begin position="290"/>
        <end position="310"/>
    </location>
</feature>
<gene>
    <name evidence="2" type="ORF">KP79_PYT21019</name>
</gene>
<comment type="caution">
    <text evidence="2">The sequence shown here is derived from an EMBL/GenBank/DDBJ whole genome shotgun (WGS) entry which is preliminary data.</text>
</comment>
<evidence type="ECO:0000313" key="3">
    <source>
        <dbReference type="Proteomes" id="UP000242188"/>
    </source>
</evidence>
<feature type="transmembrane region" description="Helical" evidence="1">
    <location>
        <begin position="50"/>
        <end position="69"/>
    </location>
</feature>
<accession>A0A210PXA2</accession>
<dbReference type="PANTHER" id="PTHR35270:SF2">
    <property type="entry name" value="FUSELESS, ISOFORM A"/>
    <property type="match status" value="1"/>
</dbReference>
<name>A0A210PXA2_MIZYE</name>
<proteinExistence type="predicted"/>
<organism evidence="2 3">
    <name type="scientific">Mizuhopecten yessoensis</name>
    <name type="common">Japanese scallop</name>
    <name type="synonym">Patinopecten yessoensis</name>
    <dbReference type="NCBI Taxonomy" id="6573"/>
    <lineage>
        <taxon>Eukaryota</taxon>
        <taxon>Metazoa</taxon>
        <taxon>Spiralia</taxon>
        <taxon>Lophotrochozoa</taxon>
        <taxon>Mollusca</taxon>
        <taxon>Bivalvia</taxon>
        <taxon>Autobranchia</taxon>
        <taxon>Pteriomorphia</taxon>
        <taxon>Pectinida</taxon>
        <taxon>Pectinoidea</taxon>
        <taxon>Pectinidae</taxon>
        <taxon>Mizuhopecten</taxon>
    </lineage>
</organism>
<sequence length="361" mass="40707">MKSYIREALLTSVDIFINFTIIGPLVAFFWKGTWDTIDFYFIPEQKELSLWVSFIGGSIALLLFTLLQGPINRTLLPDHYPLLFHVTSRFHAYLIGITQVMLWRGSWGLFDLYLTIEWLNLVVSGCLGTLFLSVLGGLSLTSGVPFSTRHDFDQEDPLTGKSKSEDVQDWIWLLVYGSYEIVVYNLLVVVTWRSLWELMDILIIPDNLTLSAYISLFISVTLATPVILGENMLRTYCRKLEVSQALGVFKKLLSKGYIMLTVCITVNLWRGAWHLQTTLLLPGNPKLSALISHCVGFAGLMLCLVTRTLAGGADFEDSDIYEQCVTMYSMSCVKRFVEKFDSKVSAVPQDTDLQDFAGIGL</sequence>
<feature type="transmembrane region" description="Helical" evidence="1">
    <location>
        <begin position="12"/>
        <end position="30"/>
    </location>
</feature>
<dbReference type="EMBL" id="NEDP02005424">
    <property type="protein sequence ID" value="OWF41094.1"/>
    <property type="molecule type" value="Genomic_DNA"/>
</dbReference>
<reference evidence="2 3" key="1">
    <citation type="journal article" date="2017" name="Nat. Ecol. Evol.">
        <title>Scallop genome provides insights into evolution of bilaterian karyotype and development.</title>
        <authorList>
            <person name="Wang S."/>
            <person name="Zhang J."/>
            <person name="Jiao W."/>
            <person name="Li J."/>
            <person name="Xun X."/>
            <person name="Sun Y."/>
            <person name="Guo X."/>
            <person name="Huan P."/>
            <person name="Dong B."/>
            <person name="Zhang L."/>
            <person name="Hu X."/>
            <person name="Sun X."/>
            <person name="Wang J."/>
            <person name="Zhao C."/>
            <person name="Wang Y."/>
            <person name="Wang D."/>
            <person name="Huang X."/>
            <person name="Wang R."/>
            <person name="Lv J."/>
            <person name="Li Y."/>
            <person name="Zhang Z."/>
            <person name="Liu B."/>
            <person name="Lu W."/>
            <person name="Hui Y."/>
            <person name="Liang J."/>
            <person name="Zhou Z."/>
            <person name="Hou R."/>
            <person name="Li X."/>
            <person name="Liu Y."/>
            <person name="Li H."/>
            <person name="Ning X."/>
            <person name="Lin Y."/>
            <person name="Zhao L."/>
            <person name="Xing Q."/>
            <person name="Dou J."/>
            <person name="Li Y."/>
            <person name="Mao J."/>
            <person name="Guo H."/>
            <person name="Dou H."/>
            <person name="Li T."/>
            <person name="Mu C."/>
            <person name="Jiang W."/>
            <person name="Fu Q."/>
            <person name="Fu X."/>
            <person name="Miao Y."/>
            <person name="Liu J."/>
            <person name="Yu Q."/>
            <person name="Li R."/>
            <person name="Liao H."/>
            <person name="Li X."/>
            <person name="Kong Y."/>
            <person name="Jiang Z."/>
            <person name="Chourrout D."/>
            <person name="Li R."/>
            <person name="Bao Z."/>
        </authorList>
    </citation>
    <scope>NUCLEOTIDE SEQUENCE [LARGE SCALE GENOMIC DNA]</scope>
    <source>
        <strain evidence="2 3">PY_sf001</strain>
    </source>
</reference>
<feature type="transmembrane region" description="Helical" evidence="1">
    <location>
        <begin position="170"/>
        <end position="192"/>
    </location>
</feature>
<keyword evidence="1" id="KW-0472">Membrane</keyword>
<evidence type="ECO:0000256" key="1">
    <source>
        <dbReference type="SAM" id="Phobius"/>
    </source>
</evidence>
<evidence type="ECO:0000313" key="2">
    <source>
        <dbReference type="EMBL" id="OWF41094.1"/>
    </source>
</evidence>